<dbReference type="Proteomes" id="UP000198211">
    <property type="component" value="Unassembled WGS sequence"/>
</dbReference>
<evidence type="ECO:0000256" key="1">
    <source>
        <dbReference type="SAM" id="MobiDB-lite"/>
    </source>
</evidence>
<feature type="compositionally biased region" description="Polar residues" evidence="1">
    <location>
        <begin position="344"/>
        <end position="353"/>
    </location>
</feature>
<evidence type="ECO:0000313" key="2">
    <source>
        <dbReference type="EMBL" id="OWZ10010.1"/>
    </source>
</evidence>
<protein>
    <submittedName>
        <fullName evidence="2">Uncharacterized protein</fullName>
    </submittedName>
</protein>
<comment type="caution">
    <text evidence="2">The sequence shown here is derived from an EMBL/GenBank/DDBJ whole genome shotgun (WGS) entry which is preliminary data.</text>
</comment>
<feature type="region of interest" description="Disordered" evidence="1">
    <location>
        <begin position="301"/>
        <end position="320"/>
    </location>
</feature>
<evidence type="ECO:0000313" key="3">
    <source>
        <dbReference type="Proteomes" id="UP000198211"/>
    </source>
</evidence>
<organism evidence="2 3">
    <name type="scientific">Phytophthora megakarya</name>
    <dbReference type="NCBI Taxonomy" id="4795"/>
    <lineage>
        <taxon>Eukaryota</taxon>
        <taxon>Sar</taxon>
        <taxon>Stramenopiles</taxon>
        <taxon>Oomycota</taxon>
        <taxon>Peronosporomycetes</taxon>
        <taxon>Peronosporales</taxon>
        <taxon>Peronosporaceae</taxon>
        <taxon>Phytophthora</taxon>
    </lineage>
</organism>
<accession>A0A225VZH1</accession>
<dbReference type="OrthoDB" id="92090at2759"/>
<dbReference type="EMBL" id="NBNE01002592">
    <property type="protein sequence ID" value="OWZ10010.1"/>
    <property type="molecule type" value="Genomic_DNA"/>
</dbReference>
<proteinExistence type="predicted"/>
<feature type="region of interest" description="Disordered" evidence="1">
    <location>
        <begin position="332"/>
        <end position="355"/>
    </location>
</feature>
<gene>
    <name evidence="2" type="ORF">PHMEG_00017205</name>
</gene>
<keyword evidence="3" id="KW-1185">Reference proteome</keyword>
<reference evidence="3" key="1">
    <citation type="submission" date="2017-03" db="EMBL/GenBank/DDBJ databases">
        <title>Phytopthora megakarya and P. palmivora, two closely related causual agents of cacao black pod achieved similar genome size and gene model numbers by different mechanisms.</title>
        <authorList>
            <person name="Ali S."/>
            <person name="Shao J."/>
            <person name="Larry D.J."/>
            <person name="Kronmiller B."/>
            <person name="Shen D."/>
            <person name="Strem M.D."/>
            <person name="Melnick R.L."/>
            <person name="Guiltinan M.J."/>
            <person name="Tyler B.M."/>
            <person name="Meinhardt L.W."/>
            <person name="Bailey B.A."/>
        </authorList>
    </citation>
    <scope>NUCLEOTIDE SEQUENCE [LARGE SCALE GENOMIC DNA]</scope>
    <source>
        <strain evidence="3">zdho120</strain>
    </source>
</reference>
<name>A0A225VZH1_9STRA</name>
<dbReference type="AlphaFoldDB" id="A0A225VZH1"/>
<sequence length="414" mass="46220">MSLTYETEYTEGKSYFLRLLSGNEDHELYRTFKANWDTKGEEWVMYEHGNNPHLGIQIVNKGDSIDELISTLILLQDVAEDDYLLEYHIVGSCPDIADNPELAALAMALGPFAFDLVVGEFTFVSMGRADYGVEPGSEVTTMTSRQTGKQYSATHKIPELLLLHIHPNFTVTVPSCDVCAPLQPQLNGSTSVQLYYEAVVAELPVNDIAVGNITCGEISVQTVEKSLSAAVMQPDIKYSKAKVCMDKIIVSLTAQINPTFRAALQFLNSFEKTLHEGRFHDFLAGLTPTELAVVMIKQTPTGSSDDAATQREKQNPFQKNWFRQERSRKLRDVHSRSHLHRSRQAFQGSSNVKSPLREARMEAKAIADEVKNTTFQDLQTLLFGEYSWSTVKATMGELNLKQCDVSGPVSVRIL</sequence>